<reference evidence="2" key="1">
    <citation type="submission" date="2021-01" db="EMBL/GenBank/DDBJ databases">
        <title>Marivirga sp. nov., isolated from intertidal surface sediments.</title>
        <authorList>
            <person name="Zhang M."/>
        </authorList>
    </citation>
    <scope>NUCLEOTIDE SEQUENCE</scope>
    <source>
        <strain evidence="2">SM1354</strain>
    </source>
</reference>
<dbReference type="InterPro" id="IPR000182">
    <property type="entry name" value="GNAT_dom"/>
</dbReference>
<dbReference type="AlphaFoldDB" id="A0A937AP18"/>
<accession>A0A937AP18</accession>
<proteinExistence type="predicted"/>
<feature type="domain" description="N-acetyltransferase" evidence="1">
    <location>
        <begin position="2"/>
        <end position="146"/>
    </location>
</feature>
<organism evidence="2 3">
    <name type="scientific">Marivirga atlantica</name>
    <dbReference type="NCBI Taxonomy" id="1548457"/>
    <lineage>
        <taxon>Bacteria</taxon>
        <taxon>Pseudomonadati</taxon>
        <taxon>Bacteroidota</taxon>
        <taxon>Cytophagia</taxon>
        <taxon>Cytophagales</taxon>
        <taxon>Marivirgaceae</taxon>
        <taxon>Marivirga</taxon>
    </lineage>
</organism>
<dbReference type="RefSeq" id="WP_201922279.1">
    <property type="nucleotide sequence ID" value="NZ_JAERQG010000003.1"/>
</dbReference>
<dbReference type="SUPFAM" id="SSF55729">
    <property type="entry name" value="Acyl-CoA N-acyltransferases (Nat)"/>
    <property type="match status" value="1"/>
</dbReference>
<dbReference type="EMBL" id="JAERQG010000003">
    <property type="protein sequence ID" value="MBL0766212.1"/>
    <property type="molecule type" value="Genomic_DNA"/>
</dbReference>
<comment type="caution">
    <text evidence="2">The sequence shown here is derived from an EMBL/GenBank/DDBJ whole genome shotgun (WGS) entry which is preliminary data.</text>
</comment>
<protein>
    <submittedName>
        <fullName evidence="2">GNAT family N-acetyltransferase</fullName>
    </submittedName>
</protein>
<dbReference type="CDD" id="cd04301">
    <property type="entry name" value="NAT_SF"/>
    <property type="match status" value="1"/>
</dbReference>
<gene>
    <name evidence="2" type="ORF">JKP34_13175</name>
</gene>
<evidence type="ECO:0000313" key="3">
    <source>
        <dbReference type="Proteomes" id="UP000642920"/>
    </source>
</evidence>
<keyword evidence="3" id="KW-1185">Reference proteome</keyword>
<dbReference type="InterPro" id="IPR016181">
    <property type="entry name" value="Acyl_CoA_acyltransferase"/>
</dbReference>
<dbReference type="Gene3D" id="3.40.630.30">
    <property type="match status" value="1"/>
</dbReference>
<evidence type="ECO:0000313" key="2">
    <source>
        <dbReference type="EMBL" id="MBL0766212.1"/>
    </source>
</evidence>
<dbReference type="GO" id="GO:0016747">
    <property type="term" value="F:acyltransferase activity, transferring groups other than amino-acyl groups"/>
    <property type="evidence" value="ECO:0007669"/>
    <property type="project" value="InterPro"/>
</dbReference>
<sequence>MIKVKVVQTQDELKEIFKIREEVFVKEQKVAPEEEYDEFEDTSTHFIARDSEGTACGTARWRYTDNGVKMERFAVLKSHRNKGVGYALVNAVLEDIANNPASADKKRYMHAQLGAVSLYEKFGFKKVGKQFEECNIMHYTMELNPA</sequence>
<dbReference type="Proteomes" id="UP000642920">
    <property type="component" value="Unassembled WGS sequence"/>
</dbReference>
<name>A0A937AP18_9BACT</name>
<evidence type="ECO:0000259" key="1">
    <source>
        <dbReference type="PROSITE" id="PS51186"/>
    </source>
</evidence>
<dbReference type="PROSITE" id="PS51186">
    <property type="entry name" value="GNAT"/>
    <property type="match status" value="1"/>
</dbReference>
<dbReference type="Pfam" id="PF13673">
    <property type="entry name" value="Acetyltransf_10"/>
    <property type="match status" value="1"/>
</dbReference>